<evidence type="ECO:0000256" key="5">
    <source>
        <dbReference type="ARBA" id="ARBA00022605"/>
    </source>
</evidence>
<evidence type="ECO:0000256" key="10">
    <source>
        <dbReference type="ARBA" id="ARBA00032193"/>
    </source>
</evidence>
<protein>
    <recommendedName>
        <fullName evidence="4">3-deoxy-7-phosphoheptulonate synthase</fullName>
        <ecNumber evidence="4">2.5.1.54</ecNumber>
    </recommendedName>
    <alternativeName>
        <fullName evidence="10">3-deoxy-D-arabino-heptulosonate 7-phosphate synthase</fullName>
    </alternativeName>
    <alternativeName>
        <fullName evidence="9">DAHP synthase</fullName>
    </alternativeName>
    <alternativeName>
        <fullName evidence="8">Phospho-2-keto-3-deoxyheptonate aldolase</fullName>
    </alternativeName>
</protein>
<evidence type="ECO:0000259" key="12">
    <source>
        <dbReference type="Pfam" id="PF00793"/>
    </source>
</evidence>
<dbReference type="GO" id="GO:0005737">
    <property type="term" value="C:cytoplasm"/>
    <property type="evidence" value="ECO:0007669"/>
    <property type="project" value="TreeGrafter"/>
</dbReference>
<dbReference type="PANTHER" id="PTHR21225">
    <property type="entry name" value="PHOSPHO-2-DEHYDRO-3-DEOXYHEPTONATE ALDOLASE DAHP SYNTHETASE"/>
    <property type="match status" value="1"/>
</dbReference>
<evidence type="ECO:0000256" key="2">
    <source>
        <dbReference type="ARBA" id="ARBA00004688"/>
    </source>
</evidence>
<dbReference type="NCBIfam" id="TIGR00034">
    <property type="entry name" value="aroFGH"/>
    <property type="match status" value="1"/>
</dbReference>
<sequence>MPYQTDDLRIVEMREVVPYAELQAEFPVTEAAARTTHDTRQAIHRILHGEDDRMLAIVGPCSIHDPAAALEYGDHLKAVRENLSDDLLIVMRVYFEKPRTTVGWKGLINDPDLDGSFHINKGLRLARKLLLELNDNGIPAATEYLDLMSPQYVSDLISWGAIGARTTESQVHRELASGLSCAVGFKNGTDGSMGIAIDAIRSASQPHNFLALTKQGRSAIFSTAGNDDCHIILRGGREPNYDAASIATASEQLEKAGLPTRVMVDFSHGNSSKQFQRQLIVGDDIARQVSAGDERIVGAMIESHLREGRQNCVPGVQLEYGQSITDACLSWSDTVPLLEKLAVAVSRRREQIVQASA</sequence>
<gene>
    <name evidence="13" type="ORF">MNBD_GAMMA14-1952</name>
</gene>
<dbReference type="PIRSF" id="PIRSF001361">
    <property type="entry name" value="DAHP_synthase"/>
    <property type="match status" value="1"/>
</dbReference>
<dbReference type="Gene3D" id="3.20.20.70">
    <property type="entry name" value="Aldolase class I"/>
    <property type="match status" value="1"/>
</dbReference>
<comment type="pathway">
    <text evidence="2">Metabolic intermediate biosynthesis; chorismate biosynthesis; chorismate from D-erythrose 4-phosphate and phosphoenolpyruvate: step 1/7.</text>
</comment>
<comment type="function">
    <text evidence="1">Stereospecific condensation of phosphoenolpyruvate (PEP) and D-erythrose-4-phosphate (E4P) giving rise to 3-deoxy-D-arabino-heptulosonate-7-phosphate (DAHP).</text>
</comment>
<reference evidence="13" key="1">
    <citation type="submission" date="2018-06" db="EMBL/GenBank/DDBJ databases">
        <authorList>
            <person name="Zhirakovskaya E."/>
        </authorList>
    </citation>
    <scope>NUCLEOTIDE SEQUENCE</scope>
</reference>
<evidence type="ECO:0000256" key="6">
    <source>
        <dbReference type="ARBA" id="ARBA00022679"/>
    </source>
</evidence>
<evidence type="ECO:0000256" key="3">
    <source>
        <dbReference type="ARBA" id="ARBA00007985"/>
    </source>
</evidence>
<dbReference type="EC" id="2.5.1.54" evidence="4"/>
<keyword evidence="6 13" id="KW-0808">Transferase</keyword>
<evidence type="ECO:0000256" key="8">
    <source>
        <dbReference type="ARBA" id="ARBA00031111"/>
    </source>
</evidence>
<comment type="catalytic activity">
    <reaction evidence="11">
        <text>D-erythrose 4-phosphate + phosphoenolpyruvate + H2O = 7-phospho-2-dehydro-3-deoxy-D-arabino-heptonate + phosphate</text>
        <dbReference type="Rhea" id="RHEA:14717"/>
        <dbReference type="ChEBI" id="CHEBI:15377"/>
        <dbReference type="ChEBI" id="CHEBI:16897"/>
        <dbReference type="ChEBI" id="CHEBI:43474"/>
        <dbReference type="ChEBI" id="CHEBI:58394"/>
        <dbReference type="ChEBI" id="CHEBI:58702"/>
        <dbReference type="EC" id="2.5.1.54"/>
    </reaction>
</comment>
<dbReference type="AlphaFoldDB" id="A0A3B0Z3N5"/>
<dbReference type="NCBIfam" id="NF006723">
    <property type="entry name" value="PRK09261.1-1"/>
    <property type="match status" value="1"/>
</dbReference>
<evidence type="ECO:0000256" key="7">
    <source>
        <dbReference type="ARBA" id="ARBA00023141"/>
    </source>
</evidence>
<proteinExistence type="inferred from homology"/>
<name>A0A3B0Z3N5_9ZZZZ</name>
<evidence type="ECO:0000256" key="4">
    <source>
        <dbReference type="ARBA" id="ARBA00012694"/>
    </source>
</evidence>
<evidence type="ECO:0000313" key="13">
    <source>
        <dbReference type="EMBL" id="VAW82132.1"/>
    </source>
</evidence>
<feature type="domain" description="DAHP synthetase I/KDSA" evidence="12">
    <location>
        <begin position="41"/>
        <end position="336"/>
    </location>
</feature>
<keyword evidence="5" id="KW-0028">Amino-acid biosynthesis</keyword>
<dbReference type="InterPro" id="IPR006218">
    <property type="entry name" value="DAHP1/KDSA"/>
</dbReference>
<organism evidence="13">
    <name type="scientific">hydrothermal vent metagenome</name>
    <dbReference type="NCBI Taxonomy" id="652676"/>
    <lineage>
        <taxon>unclassified sequences</taxon>
        <taxon>metagenomes</taxon>
        <taxon>ecological metagenomes</taxon>
    </lineage>
</organism>
<dbReference type="NCBIfam" id="NF009395">
    <property type="entry name" value="PRK12755.1"/>
    <property type="match status" value="1"/>
</dbReference>
<dbReference type="GO" id="GO:0008652">
    <property type="term" value="P:amino acid biosynthetic process"/>
    <property type="evidence" value="ECO:0007669"/>
    <property type="project" value="UniProtKB-KW"/>
</dbReference>
<dbReference type="FunFam" id="3.20.20.70:FF:000005">
    <property type="entry name" value="Phospho-2-dehydro-3-deoxyheptonate aldolase"/>
    <property type="match status" value="1"/>
</dbReference>
<evidence type="ECO:0000256" key="9">
    <source>
        <dbReference type="ARBA" id="ARBA00031349"/>
    </source>
</evidence>
<dbReference type="GO" id="GO:0009073">
    <property type="term" value="P:aromatic amino acid family biosynthetic process"/>
    <property type="evidence" value="ECO:0007669"/>
    <property type="project" value="UniProtKB-KW"/>
</dbReference>
<dbReference type="InterPro" id="IPR013785">
    <property type="entry name" value="Aldolase_TIM"/>
</dbReference>
<dbReference type="NCBIfam" id="NF009396">
    <property type="entry name" value="PRK12756.1"/>
    <property type="match status" value="1"/>
</dbReference>
<accession>A0A3B0Z3N5</accession>
<dbReference type="SUPFAM" id="SSF51569">
    <property type="entry name" value="Aldolase"/>
    <property type="match status" value="1"/>
</dbReference>
<dbReference type="PANTHER" id="PTHR21225:SF12">
    <property type="entry name" value="PHOSPHO-2-DEHYDRO-3-DEOXYHEPTONATE ALDOLASE, TYROSINE-INHIBITED"/>
    <property type="match status" value="1"/>
</dbReference>
<dbReference type="InterPro" id="IPR006219">
    <property type="entry name" value="DAHP_synth_1"/>
</dbReference>
<dbReference type="EMBL" id="UOFM01000450">
    <property type="protein sequence ID" value="VAW82132.1"/>
    <property type="molecule type" value="Genomic_DNA"/>
</dbReference>
<dbReference type="Pfam" id="PF00793">
    <property type="entry name" value="DAHP_synth_1"/>
    <property type="match status" value="1"/>
</dbReference>
<evidence type="ECO:0000256" key="1">
    <source>
        <dbReference type="ARBA" id="ARBA00003726"/>
    </source>
</evidence>
<evidence type="ECO:0000256" key="11">
    <source>
        <dbReference type="ARBA" id="ARBA00047508"/>
    </source>
</evidence>
<comment type="similarity">
    <text evidence="3">Belongs to the class-I DAHP synthase family.</text>
</comment>
<dbReference type="GO" id="GO:0003849">
    <property type="term" value="F:3-deoxy-7-phosphoheptulonate synthase activity"/>
    <property type="evidence" value="ECO:0007669"/>
    <property type="project" value="UniProtKB-EC"/>
</dbReference>
<keyword evidence="7" id="KW-0057">Aromatic amino acid biosynthesis</keyword>